<accession>A0A024GQ19</accession>
<comment type="caution">
    <text evidence="1">The sequence shown here is derived from an EMBL/GenBank/DDBJ whole genome shotgun (WGS) entry which is preliminary data.</text>
</comment>
<name>A0A024GQ19_9STRA</name>
<evidence type="ECO:0000313" key="2">
    <source>
        <dbReference type="Proteomes" id="UP000053237"/>
    </source>
</evidence>
<keyword evidence="2" id="KW-1185">Reference proteome</keyword>
<evidence type="ECO:0000313" key="1">
    <source>
        <dbReference type="EMBL" id="CCI48424.1"/>
    </source>
</evidence>
<organism evidence="1 2">
    <name type="scientific">Albugo candida</name>
    <dbReference type="NCBI Taxonomy" id="65357"/>
    <lineage>
        <taxon>Eukaryota</taxon>
        <taxon>Sar</taxon>
        <taxon>Stramenopiles</taxon>
        <taxon>Oomycota</taxon>
        <taxon>Peronosporomycetes</taxon>
        <taxon>Albuginales</taxon>
        <taxon>Albuginaceae</taxon>
        <taxon>Albugo</taxon>
    </lineage>
</organism>
<sequence length="262" mass="30958">MTWKIQWSCFYATMLLNSWFSPDLCFAYDRIYFEYELKVLVPETIPYHNCYEIMINIGARRLVLIDIDEDVKNMKDMKDMEDMEDMEDVENVENVKNVENAEDVKKYRRITIVIATKEKIGHETLSESLIEGDCLLRHMADHLKQQQIFLHTKDTIGEITYSNIECAECLFNYCEIFYHLPAISSLRMVPHPEPEKLQSNCISFCGKAYHVQFHGEQLESLPAKPMKFSDFKEGYKNYKHFRARIPGYILNKTKRKFNSTLT</sequence>
<proteinExistence type="predicted"/>
<reference evidence="1 2" key="1">
    <citation type="submission" date="2012-05" db="EMBL/GenBank/DDBJ databases">
        <title>Recombination and specialization in a pathogen metapopulation.</title>
        <authorList>
            <person name="Gardiner A."/>
            <person name="Kemen E."/>
            <person name="Schultz-Larsen T."/>
            <person name="MacLean D."/>
            <person name="Van Oosterhout C."/>
            <person name="Jones J.D.G."/>
        </authorList>
    </citation>
    <scope>NUCLEOTIDE SEQUENCE [LARGE SCALE GENOMIC DNA]</scope>
    <source>
        <strain evidence="1 2">Ac Nc2</strain>
    </source>
</reference>
<dbReference type="Proteomes" id="UP000053237">
    <property type="component" value="Unassembled WGS sequence"/>
</dbReference>
<dbReference type="AlphaFoldDB" id="A0A024GQ19"/>
<gene>
    <name evidence="1" type="ORF">BN9_095540</name>
</gene>
<dbReference type="EMBL" id="CAIX01000226">
    <property type="protein sequence ID" value="CCI48424.1"/>
    <property type="molecule type" value="Genomic_DNA"/>
</dbReference>
<protein>
    <submittedName>
        <fullName evidence="1">Uncharacterized protein</fullName>
    </submittedName>
</protein>
<dbReference type="InParanoid" id="A0A024GQ19"/>